<dbReference type="InterPro" id="IPR001387">
    <property type="entry name" value="Cro/C1-type_HTH"/>
</dbReference>
<dbReference type="EMBL" id="SLUM01000001">
    <property type="protein sequence ID" value="TCL61744.1"/>
    <property type="molecule type" value="Genomic_DNA"/>
</dbReference>
<dbReference type="Gene3D" id="1.10.260.40">
    <property type="entry name" value="lambda repressor-like DNA-binding domains"/>
    <property type="match status" value="1"/>
</dbReference>
<dbReference type="GO" id="GO:0003677">
    <property type="term" value="F:DNA binding"/>
    <property type="evidence" value="ECO:0007669"/>
    <property type="project" value="UniProtKB-KW"/>
</dbReference>
<dbReference type="InterPro" id="IPR010982">
    <property type="entry name" value="Lambda_DNA-bd_dom_sf"/>
</dbReference>
<dbReference type="GeneID" id="97379897"/>
<dbReference type="PANTHER" id="PTHR46558">
    <property type="entry name" value="TRACRIPTIONAL REGULATORY PROTEIN-RELATED-RELATED"/>
    <property type="match status" value="1"/>
</dbReference>
<protein>
    <submittedName>
        <fullName evidence="3">Transcriptional regulator with XRE-family HTH domain</fullName>
    </submittedName>
</protein>
<proteinExistence type="predicted"/>
<accession>A0A4R1R7Y5</accession>
<dbReference type="STRING" id="1650663.GCA_001486665_01807"/>
<dbReference type="OrthoDB" id="1863057at2"/>
<dbReference type="RefSeq" id="WP_058964207.1">
    <property type="nucleotide sequence ID" value="NZ_CABKVM010000016.1"/>
</dbReference>
<dbReference type="CDD" id="cd00093">
    <property type="entry name" value="HTH_XRE"/>
    <property type="match status" value="1"/>
</dbReference>
<dbReference type="PROSITE" id="PS50943">
    <property type="entry name" value="HTH_CROC1"/>
    <property type="match status" value="1"/>
</dbReference>
<dbReference type="SUPFAM" id="SSF47413">
    <property type="entry name" value="lambda repressor-like DNA-binding domains"/>
    <property type="match status" value="1"/>
</dbReference>
<evidence type="ECO:0000313" key="4">
    <source>
        <dbReference type="Proteomes" id="UP000295184"/>
    </source>
</evidence>
<gene>
    <name evidence="3" type="ORF">EDD77_101200</name>
</gene>
<comment type="caution">
    <text evidence="3">The sequence shown here is derived from an EMBL/GenBank/DDBJ whole genome shotgun (WGS) entry which is preliminary data.</text>
</comment>
<dbReference type="AlphaFoldDB" id="A0A4R1R7Y5"/>
<evidence type="ECO:0000259" key="2">
    <source>
        <dbReference type="PROSITE" id="PS50943"/>
    </source>
</evidence>
<dbReference type="Proteomes" id="UP000295184">
    <property type="component" value="Unassembled WGS sequence"/>
</dbReference>
<organism evidence="3 4">
    <name type="scientific">Allofournierella massiliensis</name>
    <dbReference type="NCBI Taxonomy" id="1650663"/>
    <lineage>
        <taxon>Bacteria</taxon>
        <taxon>Bacillati</taxon>
        <taxon>Bacillota</taxon>
        <taxon>Clostridia</taxon>
        <taxon>Eubacteriales</taxon>
        <taxon>Oscillospiraceae</taxon>
        <taxon>Allofournierella</taxon>
    </lineage>
</organism>
<feature type="domain" description="HTH cro/C1-type" evidence="2">
    <location>
        <begin position="8"/>
        <end position="62"/>
    </location>
</feature>
<dbReference type="SMART" id="SM00530">
    <property type="entry name" value="HTH_XRE"/>
    <property type="match status" value="1"/>
</dbReference>
<evidence type="ECO:0000313" key="3">
    <source>
        <dbReference type="EMBL" id="TCL61744.1"/>
    </source>
</evidence>
<dbReference type="PANTHER" id="PTHR46558:SF11">
    <property type="entry name" value="HTH-TYPE TRANSCRIPTIONAL REGULATOR XRE"/>
    <property type="match status" value="1"/>
</dbReference>
<name>A0A4R1R7Y5_9FIRM</name>
<evidence type="ECO:0000256" key="1">
    <source>
        <dbReference type="ARBA" id="ARBA00023125"/>
    </source>
</evidence>
<keyword evidence="1" id="KW-0238">DNA-binding</keyword>
<dbReference type="Pfam" id="PF01381">
    <property type="entry name" value="HTH_3"/>
    <property type="match status" value="1"/>
</dbReference>
<reference evidence="3 4" key="1">
    <citation type="submission" date="2019-03" db="EMBL/GenBank/DDBJ databases">
        <title>Genomic Encyclopedia of Type Strains, Phase IV (KMG-IV): sequencing the most valuable type-strain genomes for metagenomic binning, comparative biology and taxonomic classification.</title>
        <authorList>
            <person name="Goeker M."/>
        </authorList>
    </citation>
    <scope>NUCLEOTIDE SEQUENCE [LARGE SCALE GENOMIC DNA]</scope>
    <source>
        <strain evidence="3 4">DSM 100451</strain>
    </source>
</reference>
<sequence length="109" mass="12303">MGQFASILKQLRLQKGLTQPQLAERLGISRSAISMYERGEREPDTATMEAIAALFGVDMNYLYGMPTVTFDDFTYALHNESKDLTEENKQKLLEMARLFKLGQQHGSGN</sequence>